<dbReference type="RefSeq" id="WP_006779298.1">
    <property type="nucleotide sequence ID" value="NZ_CP040506.1"/>
</dbReference>
<comment type="caution">
    <text evidence="1">The sequence shown here is derived from an EMBL/GenBank/DDBJ whole genome shotgun (WGS) entry which is preliminary data.</text>
</comment>
<accession>G5ICK4</accession>
<evidence type="ECO:0000313" key="1">
    <source>
        <dbReference type="EMBL" id="EHI60750.1"/>
    </source>
</evidence>
<evidence type="ECO:0008006" key="3">
    <source>
        <dbReference type="Google" id="ProtNLM"/>
    </source>
</evidence>
<dbReference type="PATRIC" id="fig|742737.3.peg.1324"/>
<evidence type="ECO:0000313" key="2">
    <source>
        <dbReference type="Proteomes" id="UP000005384"/>
    </source>
</evidence>
<keyword evidence="2" id="KW-1185">Reference proteome</keyword>
<dbReference type="HOGENOM" id="CLU_066833_1_0_9"/>
<gene>
    <name evidence="1" type="ORF">HMPREF9473_01314</name>
</gene>
<sequence length="316" mass="37160">MEKNQTMPWNERQEVQWLQYTVQPPLGLLKGNYYHAQRRFGESEWSKGHLGELMVVTDDEQRIVYTEFNETTMEGYYNRYFEDVSKRRSDYGIWQASVQRQADAGVVLVDGMLHVEQQILERQSLEGEFDLLTGASNSMRGLLPLAKELAEEIKTPSTKRYYSAAEDFGYGITGWLQVVMEGERILSCFYDEVFADSQDDINYPELKRYYRQSKYYSPCFEEPEIPGWKSHGFFIGFHKLMDILNERVVASQDLMAIDGLKHVDGYHAGPIWDRHSLEDRPFTMEKTNLRYPVWDNYLKLAEMVKKEIEADKEERK</sequence>
<proteinExistence type="predicted"/>
<name>G5ICK4_9FIRM</name>
<organism evidence="1 2">
    <name type="scientific">Hungatella hathewayi WAL-18680</name>
    <dbReference type="NCBI Taxonomy" id="742737"/>
    <lineage>
        <taxon>Bacteria</taxon>
        <taxon>Bacillati</taxon>
        <taxon>Bacillota</taxon>
        <taxon>Clostridia</taxon>
        <taxon>Lachnospirales</taxon>
        <taxon>Lachnospiraceae</taxon>
        <taxon>Hungatella</taxon>
    </lineage>
</organism>
<dbReference type="AlphaFoldDB" id="G5ICK4"/>
<protein>
    <recommendedName>
        <fullName evidence="3">FMN-binding domain-containing protein</fullName>
    </recommendedName>
</protein>
<reference evidence="1 2" key="1">
    <citation type="submission" date="2011-08" db="EMBL/GenBank/DDBJ databases">
        <title>The Genome Sequence of Clostridium hathewayi WAL-18680.</title>
        <authorList>
            <consortium name="The Broad Institute Genome Sequencing Platform"/>
            <person name="Earl A."/>
            <person name="Ward D."/>
            <person name="Feldgarden M."/>
            <person name="Gevers D."/>
            <person name="Finegold S.M."/>
            <person name="Summanen P.H."/>
            <person name="Molitoris D.R."/>
            <person name="Song M."/>
            <person name="Daigneault M."/>
            <person name="Allen-Vercoe E."/>
            <person name="Young S.K."/>
            <person name="Zeng Q."/>
            <person name="Gargeya S."/>
            <person name="Fitzgerald M."/>
            <person name="Haas B."/>
            <person name="Abouelleil A."/>
            <person name="Alvarado L."/>
            <person name="Arachchi H.M."/>
            <person name="Berlin A."/>
            <person name="Brown A."/>
            <person name="Chapman S.B."/>
            <person name="Chen Z."/>
            <person name="Dunbar C."/>
            <person name="Freedman E."/>
            <person name="Gearin G."/>
            <person name="Gellesch M."/>
            <person name="Goldberg J."/>
            <person name="Griggs A."/>
            <person name="Gujja S."/>
            <person name="Heiman D."/>
            <person name="Howarth C."/>
            <person name="Larson L."/>
            <person name="Lui A."/>
            <person name="MacDonald P.J.P."/>
            <person name="Montmayeur A."/>
            <person name="Murphy C."/>
            <person name="Neiman D."/>
            <person name="Pearson M."/>
            <person name="Priest M."/>
            <person name="Roberts A."/>
            <person name="Saif S."/>
            <person name="Shea T."/>
            <person name="Shenoy N."/>
            <person name="Sisk P."/>
            <person name="Stolte C."/>
            <person name="Sykes S."/>
            <person name="Wortman J."/>
            <person name="Nusbaum C."/>
            <person name="Birren B."/>
        </authorList>
    </citation>
    <scope>NUCLEOTIDE SEQUENCE [LARGE SCALE GENOMIC DNA]</scope>
    <source>
        <strain evidence="1 2">WAL-18680</strain>
    </source>
</reference>
<dbReference type="EMBL" id="ADLN01000012">
    <property type="protein sequence ID" value="EHI60750.1"/>
    <property type="molecule type" value="Genomic_DNA"/>
</dbReference>
<dbReference type="OrthoDB" id="6249751at2"/>
<dbReference type="Proteomes" id="UP000005384">
    <property type="component" value="Unassembled WGS sequence"/>
</dbReference>